<dbReference type="EMBL" id="RBAM01000010">
    <property type="protein sequence ID" value="RKN65825.1"/>
    <property type="molecule type" value="Genomic_DNA"/>
</dbReference>
<proteinExistence type="predicted"/>
<dbReference type="Pfam" id="PF00903">
    <property type="entry name" value="Glyoxalase"/>
    <property type="match status" value="1"/>
</dbReference>
<dbReference type="PANTHER" id="PTHR36503">
    <property type="entry name" value="BLR2520 PROTEIN"/>
    <property type="match status" value="1"/>
</dbReference>
<dbReference type="InterPro" id="IPR004360">
    <property type="entry name" value="Glyas_Fos-R_dOase_dom"/>
</dbReference>
<dbReference type="InterPro" id="IPR029068">
    <property type="entry name" value="Glyas_Bleomycin-R_OHBP_Dase"/>
</dbReference>
<sequence>MSARISLFAVVVEDMARSLEFYRLLGVEIPAEADAAPHVEVVLDGGVRLAWDTAATIRSYDPQWQAPTGGHRVAIAFEFPGTAAVDAKYAELVDAGYEGHLKPWDAVWGQRYAIVKDPDGTVIDLFAPLPGA</sequence>
<gene>
    <name evidence="2" type="ORF">D7231_23675</name>
</gene>
<dbReference type="Proteomes" id="UP000270343">
    <property type="component" value="Unassembled WGS sequence"/>
</dbReference>
<dbReference type="RefSeq" id="WP_120757553.1">
    <property type="nucleotide sequence ID" value="NZ_JBFADQ010000016.1"/>
</dbReference>
<protein>
    <submittedName>
        <fullName evidence="2">Glyoxalase</fullName>
    </submittedName>
</protein>
<accession>A0A3B0AZ29</accession>
<evidence type="ECO:0000313" key="2">
    <source>
        <dbReference type="EMBL" id="RKN65825.1"/>
    </source>
</evidence>
<dbReference type="PROSITE" id="PS51819">
    <property type="entry name" value="VOC"/>
    <property type="match status" value="1"/>
</dbReference>
<dbReference type="CDD" id="cd07235">
    <property type="entry name" value="MRD"/>
    <property type="match status" value="1"/>
</dbReference>
<dbReference type="AlphaFoldDB" id="A0A3B0AZ29"/>
<evidence type="ECO:0000259" key="1">
    <source>
        <dbReference type="PROSITE" id="PS51819"/>
    </source>
</evidence>
<dbReference type="SUPFAM" id="SSF54593">
    <property type="entry name" value="Glyoxalase/Bleomycin resistance protein/Dihydroxybiphenyl dioxygenase"/>
    <property type="match status" value="1"/>
</dbReference>
<organism evidence="2 3">
    <name type="scientific">Streptomyces klenkii</name>
    <dbReference type="NCBI Taxonomy" id="1420899"/>
    <lineage>
        <taxon>Bacteria</taxon>
        <taxon>Bacillati</taxon>
        <taxon>Actinomycetota</taxon>
        <taxon>Actinomycetes</taxon>
        <taxon>Kitasatosporales</taxon>
        <taxon>Streptomycetaceae</taxon>
        <taxon>Streptomyces</taxon>
    </lineage>
</organism>
<name>A0A3B0AZ29_9ACTN</name>
<keyword evidence="3" id="KW-1185">Reference proteome</keyword>
<evidence type="ECO:0000313" key="3">
    <source>
        <dbReference type="Proteomes" id="UP000270343"/>
    </source>
</evidence>
<feature type="domain" description="VOC" evidence="1">
    <location>
        <begin position="4"/>
        <end position="128"/>
    </location>
</feature>
<comment type="caution">
    <text evidence="2">The sequence shown here is derived from an EMBL/GenBank/DDBJ whole genome shotgun (WGS) entry which is preliminary data.</text>
</comment>
<dbReference type="InterPro" id="IPR037523">
    <property type="entry name" value="VOC_core"/>
</dbReference>
<dbReference type="Gene3D" id="3.10.180.10">
    <property type="entry name" value="2,3-Dihydroxybiphenyl 1,2-Dioxygenase, domain 1"/>
    <property type="match status" value="1"/>
</dbReference>
<dbReference type="OrthoDB" id="9798430at2"/>
<reference evidence="2 3" key="1">
    <citation type="journal article" date="2015" name="Antonie Van Leeuwenhoek">
        <title>Streptomyces klenkii sp. nov., isolated from deep marine sediment.</title>
        <authorList>
            <person name="Veyisoglu A."/>
            <person name="Sahin N."/>
        </authorList>
    </citation>
    <scope>NUCLEOTIDE SEQUENCE [LARGE SCALE GENOMIC DNA]</scope>
    <source>
        <strain evidence="2 3">KCTC 29202</strain>
    </source>
</reference>
<dbReference type="PANTHER" id="PTHR36503:SF3">
    <property type="entry name" value="BLR0126 PROTEIN"/>
    <property type="match status" value="1"/>
</dbReference>